<evidence type="ECO:0000256" key="1">
    <source>
        <dbReference type="ARBA" id="ARBA00023125"/>
    </source>
</evidence>
<protein>
    <submittedName>
        <fullName evidence="3">Helix-turn-helix transcriptional regulator</fullName>
    </submittedName>
</protein>
<keyword evidence="1" id="KW-0238">DNA-binding</keyword>
<accession>A0A5D0CZD5</accession>
<dbReference type="OrthoDB" id="8115576at2"/>
<dbReference type="PANTHER" id="PTHR46558">
    <property type="entry name" value="TRACRIPTIONAL REGULATORY PROTEIN-RELATED-RELATED"/>
    <property type="match status" value="1"/>
</dbReference>
<evidence type="ECO:0000259" key="2">
    <source>
        <dbReference type="PROSITE" id="PS50943"/>
    </source>
</evidence>
<sequence length="78" mass="9216">MMEVLDMYPRIRSLREDKDLTQSQIAAYLNCSQRIYSNYERGEVDIPTAILIKIADFHQTSTDYLLNRTNIKRAYPKD</sequence>
<name>A0A5D0CZD5_9BACL</name>
<evidence type="ECO:0000313" key="4">
    <source>
        <dbReference type="Proteomes" id="UP000325218"/>
    </source>
</evidence>
<dbReference type="CDD" id="cd00093">
    <property type="entry name" value="HTH_XRE"/>
    <property type="match status" value="1"/>
</dbReference>
<dbReference type="Gene3D" id="1.10.260.40">
    <property type="entry name" value="lambda repressor-like DNA-binding domains"/>
    <property type="match status" value="1"/>
</dbReference>
<evidence type="ECO:0000313" key="3">
    <source>
        <dbReference type="EMBL" id="TYA14684.1"/>
    </source>
</evidence>
<reference evidence="3 4" key="1">
    <citation type="submission" date="2019-08" db="EMBL/GenBank/DDBJ databases">
        <title>Genome sequencing of Paenibacillus faecis DSM 23593(T).</title>
        <authorList>
            <person name="Kook J.-K."/>
            <person name="Park S.-N."/>
            <person name="Lim Y.K."/>
        </authorList>
    </citation>
    <scope>NUCLEOTIDE SEQUENCE [LARGE SCALE GENOMIC DNA]</scope>
    <source>
        <strain evidence="3 4">DSM 23593</strain>
    </source>
</reference>
<gene>
    <name evidence="3" type="ORF">FRY98_03095</name>
</gene>
<proteinExistence type="predicted"/>
<dbReference type="EMBL" id="VSDO01000001">
    <property type="protein sequence ID" value="TYA14684.1"/>
    <property type="molecule type" value="Genomic_DNA"/>
</dbReference>
<keyword evidence="4" id="KW-1185">Reference proteome</keyword>
<dbReference type="PROSITE" id="PS50943">
    <property type="entry name" value="HTH_CROC1"/>
    <property type="match status" value="1"/>
</dbReference>
<dbReference type="SMART" id="SM00530">
    <property type="entry name" value="HTH_XRE"/>
    <property type="match status" value="1"/>
</dbReference>
<dbReference type="InterPro" id="IPR010982">
    <property type="entry name" value="Lambda_DNA-bd_dom_sf"/>
</dbReference>
<dbReference type="PANTHER" id="PTHR46558:SF11">
    <property type="entry name" value="HTH-TYPE TRANSCRIPTIONAL REGULATOR XRE"/>
    <property type="match status" value="1"/>
</dbReference>
<dbReference type="SUPFAM" id="SSF47413">
    <property type="entry name" value="lambda repressor-like DNA-binding domains"/>
    <property type="match status" value="1"/>
</dbReference>
<comment type="caution">
    <text evidence="3">The sequence shown here is derived from an EMBL/GenBank/DDBJ whole genome shotgun (WGS) entry which is preliminary data.</text>
</comment>
<dbReference type="GO" id="GO:0003677">
    <property type="term" value="F:DNA binding"/>
    <property type="evidence" value="ECO:0007669"/>
    <property type="project" value="UniProtKB-KW"/>
</dbReference>
<dbReference type="Pfam" id="PF01381">
    <property type="entry name" value="HTH_3"/>
    <property type="match status" value="1"/>
</dbReference>
<dbReference type="InterPro" id="IPR001387">
    <property type="entry name" value="Cro/C1-type_HTH"/>
</dbReference>
<organism evidence="3 4">
    <name type="scientific">Paenibacillus faecis</name>
    <dbReference type="NCBI Taxonomy" id="862114"/>
    <lineage>
        <taxon>Bacteria</taxon>
        <taxon>Bacillati</taxon>
        <taxon>Bacillota</taxon>
        <taxon>Bacilli</taxon>
        <taxon>Bacillales</taxon>
        <taxon>Paenibacillaceae</taxon>
        <taxon>Paenibacillus</taxon>
    </lineage>
</organism>
<dbReference type="AlphaFoldDB" id="A0A5D0CZD5"/>
<dbReference type="Proteomes" id="UP000325218">
    <property type="component" value="Unassembled WGS sequence"/>
</dbReference>
<feature type="domain" description="HTH cro/C1-type" evidence="2">
    <location>
        <begin position="11"/>
        <end position="65"/>
    </location>
</feature>